<name>A0A5Q0TA38_9VIBR</name>
<dbReference type="EMBL" id="CP045699">
    <property type="protein sequence ID" value="QGA63973.1"/>
    <property type="molecule type" value="Genomic_DNA"/>
</dbReference>
<gene>
    <name evidence="2" type="ORF">GFB47_00120</name>
</gene>
<reference evidence="2 3" key="1">
    <citation type="submission" date="2019-10" db="EMBL/GenBank/DDBJ databases">
        <title>Vibrio sp. nov., isolated from Coralline algae surface.</title>
        <authorList>
            <person name="Geng Y."/>
            <person name="Zhang X."/>
        </authorList>
    </citation>
    <scope>NUCLEOTIDE SEQUENCE [LARGE SCALE GENOMIC DNA]</scope>
    <source>
        <strain evidence="2 3">SM1977</strain>
    </source>
</reference>
<dbReference type="RefSeq" id="WP_153445535.1">
    <property type="nucleotide sequence ID" value="NZ_CP045699.1"/>
</dbReference>
<protein>
    <recommendedName>
        <fullName evidence="4">Lipoprotein</fullName>
    </recommendedName>
</protein>
<evidence type="ECO:0000256" key="1">
    <source>
        <dbReference type="SAM" id="SignalP"/>
    </source>
</evidence>
<evidence type="ECO:0000313" key="2">
    <source>
        <dbReference type="EMBL" id="QGA63973.1"/>
    </source>
</evidence>
<accession>A0A5Q0TA38</accession>
<proteinExistence type="predicted"/>
<organism evidence="2 3">
    <name type="scientific">Vibrio algicola</name>
    <dbReference type="NCBI Taxonomy" id="2662262"/>
    <lineage>
        <taxon>Bacteria</taxon>
        <taxon>Pseudomonadati</taxon>
        <taxon>Pseudomonadota</taxon>
        <taxon>Gammaproteobacteria</taxon>
        <taxon>Vibrionales</taxon>
        <taxon>Vibrionaceae</taxon>
        <taxon>Vibrio</taxon>
    </lineage>
</organism>
<feature type="signal peptide" evidence="1">
    <location>
        <begin position="1"/>
        <end position="23"/>
    </location>
</feature>
<sequence>MKAFTIPLTFVVVSLLAACSSQAPTEPQELKPQTTELSVVKTVDVLPYMLSGEISFKDNGYQIQPCNSSIQYWLELPAPMLAQLNQMRADGNGPFYAELFGELQPTPTKGNSSAYVARFLVSDLNQIAPETGNKCQTTNTALRAFGNEPNWSLAIAKGQVTQTSINNKKTTSNVNDSNISPTQRRYQFEKNDLTLNKQTCQDTMSGALYAWNAEFNTKDKTLHGCATLANQDNAQQYVATYQSQPDASGLTTQLELQPDHTATTRYIYKNGDPSLIETGYWQQANGQQLHVVMTQHQGEAVVSQRLFTIRGFQLHADSEQINNQIYPIGINGLSLDRMQSAVTMVEGENSKTQGALPTLTPAAINASTQFDAKVDKAMRNYFAINRTDPSGNRYIWLKYDLNGDGNDELLAMMNWCGSGGCTMLIFENQNNEWRFNSRITCVRDPITVANYQHNGWRDLVVPVSGGGAKAAQKTLEYTGVSYPNNASMAPDFSTDNGASLSSVVLFADQTPAIKGVKM</sequence>
<keyword evidence="3" id="KW-1185">Reference proteome</keyword>
<evidence type="ECO:0008006" key="4">
    <source>
        <dbReference type="Google" id="ProtNLM"/>
    </source>
</evidence>
<keyword evidence="1" id="KW-0732">Signal</keyword>
<dbReference type="PROSITE" id="PS51257">
    <property type="entry name" value="PROKAR_LIPOPROTEIN"/>
    <property type="match status" value="1"/>
</dbReference>
<feature type="chain" id="PRO_5024468345" description="Lipoprotein" evidence="1">
    <location>
        <begin position="24"/>
        <end position="518"/>
    </location>
</feature>
<dbReference type="Proteomes" id="UP000348942">
    <property type="component" value="Chromosome 1"/>
</dbReference>
<dbReference type="AlphaFoldDB" id="A0A5Q0TA38"/>
<evidence type="ECO:0000313" key="3">
    <source>
        <dbReference type="Proteomes" id="UP000348942"/>
    </source>
</evidence>